<feature type="non-terminal residue" evidence="2">
    <location>
        <position position="67"/>
    </location>
</feature>
<comment type="caution">
    <text evidence="2">The sequence shown here is derived from an EMBL/GenBank/DDBJ whole genome shotgun (WGS) entry which is preliminary data.</text>
</comment>
<dbReference type="AlphaFoldDB" id="A0A8K0GA83"/>
<keyword evidence="3" id="KW-1185">Reference proteome</keyword>
<reference evidence="2" key="1">
    <citation type="submission" date="2019-08" db="EMBL/GenBank/DDBJ databases">
        <title>The genome of the North American firefly Photinus pyralis.</title>
        <authorList>
            <consortium name="Photinus pyralis genome working group"/>
            <person name="Fallon T.R."/>
            <person name="Sander Lower S.E."/>
            <person name="Weng J.-K."/>
        </authorList>
    </citation>
    <scope>NUCLEOTIDE SEQUENCE</scope>
    <source>
        <strain evidence="2">TRF0915ILg1</strain>
        <tissue evidence="2">Whole body</tissue>
    </source>
</reference>
<name>A0A8K0GA83_IGNLU</name>
<organism evidence="2 3">
    <name type="scientific">Ignelater luminosus</name>
    <name type="common">Cucubano</name>
    <name type="synonym">Pyrophorus luminosus</name>
    <dbReference type="NCBI Taxonomy" id="2038154"/>
    <lineage>
        <taxon>Eukaryota</taxon>
        <taxon>Metazoa</taxon>
        <taxon>Ecdysozoa</taxon>
        <taxon>Arthropoda</taxon>
        <taxon>Hexapoda</taxon>
        <taxon>Insecta</taxon>
        <taxon>Pterygota</taxon>
        <taxon>Neoptera</taxon>
        <taxon>Endopterygota</taxon>
        <taxon>Coleoptera</taxon>
        <taxon>Polyphaga</taxon>
        <taxon>Elateriformia</taxon>
        <taxon>Elateroidea</taxon>
        <taxon>Elateridae</taxon>
        <taxon>Agrypninae</taxon>
        <taxon>Pyrophorini</taxon>
        <taxon>Ignelater</taxon>
    </lineage>
</organism>
<accession>A0A8K0GA83</accession>
<protein>
    <recommendedName>
        <fullName evidence="1">Integrase zinc-binding domain-containing protein</fullName>
    </recommendedName>
</protein>
<dbReference type="Pfam" id="PF17921">
    <property type="entry name" value="Integrase_H2C2"/>
    <property type="match status" value="1"/>
</dbReference>
<proteinExistence type="predicted"/>
<evidence type="ECO:0000313" key="2">
    <source>
        <dbReference type="EMBL" id="KAF2897300.1"/>
    </source>
</evidence>
<sequence length="67" mass="7701">KEAMARQEITWCLGIVKMKTTARSYFWWPSKDKEIVSYVIGCDICMTCTPEPNKMINAMGKVETHSL</sequence>
<dbReference type="EMBL" id="VTPC01004321">
    <property type="protein sequence ID" value="KAF2897300.1"/>
    <property type="molecule type" value="Genomic_DNA"/>
</dbReference>
<feature type="domain" description="Integrase zinc-binding" evidence="1">
    <location>
        <begin position="13"/>
        <end position="48"/>
    </location>
</feature>
<evidence type="ECO:0000313" key="3">
    <source>
        <dbReference type="Proteomes" id="UP000801492"/>
    </source>
</evidence>
<dbReference type="OrthoDB" id="8065885at2759"/>
<gene>
    <name evidence="2" type="ORF">ILUMI_08875</name>
</gene>
<dbReference type="Gene3D" id="1.10.340.70">
    <property type="match status" value="1"/>
</dbReference>
<dbReference type="Proteomes" id="UP000801492">
    <property type="component" value="Unassembled WGS sequence"/>
</dbReference>
<dbReference type="InterPro" id="IPR041588">
    <property type="entry name" value="Integrase_H2C2"/>
</dbReference>
<evidence type="ECO:0000259" key="1">
    <source>
        <dbReference type="Pfam" id="PF17921"/>
    </source>
</evidence>